<gene>
    <name evidence="1" type="ORF">MNOR_LOCUS24746</name>
</gene>
<sequence length="392" mass="43924">MIYIPFPSISSGALSAYLPTLCNSGTDILHSFPYTQSMLSTQDKTGNTEHADDGISDFSVIQSSVTPSVPSSVTPCAPSSFTPYIPSSVTPCLPSPIPLQAGCSHKDVFLDKIERSEVKYLKQSNESSVTFQIPCPSIEVCSENKSTQRHLYADSDQSREKLTLCAPTQSQSQVPSLEELADINKSLVSIVEGVKDTSDIDNLVGTALLYQHMFNKKTSPWEMNDFDDGELNNFSIELEKLDRIYYVYHFDDSVASREYELLARMDYKGSKVFVQLSAGCDYTGFDCQGGGEIYVTKRPDFFLKSVVDGSNNPKRIWQALLDDGYSVCEPTEFDLLPQGLWQNVPMLKFLTHMAVYQHKEKLSFYPEVLPPLLRQSMDDFIQVRSTKDHHDT</sequence>
<reference evidence="1 2" key="1">
    <citation type="submission" date="2024-05" db="EMBL/GenBank/DDBJ databases">
        <authorList>
            <person name="Wallberg A."/>
        </authorList>
    </citation>
    <scope>NUCLEOTIDE SEQUENCE [LARGE SCALE GENOMIC DNA]</scope>
</reference>
<organism evidence="1 2">
    <name type="scientific">Meganyctiphanes norvegica</name>
    <name type="common">Northern krill</name>
    <name type="synonym">Thysanopoda norvegica</name>
    <dbReference type="NCBI Taxonomy" id="48144"/>
    <lineage>
        <taxon>Eukaryota</taxon>
        <taxon>Metazoa</taxon>
        <taxon>Ecdysozoa</taxon>
        <taxon>Arthropoda</taxon>
        <taxon>Crustacea</taxon>
        <taxon>Multicrustacea</taxon>
        <taxon>Malacostraca</taxon>
        <taxon>Eumalacostraca</taxon>
        <taxon>Eucarida</taxon>
        <taxon>Euphausiacea</taxon>
        <taxon>Euphausiidae</taxon>
        <taxon>Meganyctiphanes</taxon>
    </lineage>
</organism>
<evidence type="ECO:0000313" key="2">
    <source>
        <dbReference type="Proteomes" id="UP001497623"/>
    </source>
</evidence>
<dbReference type="Proteomes" id="UP001497623">
    <property type="component" value="Unassembled WGS sequence"/>
</dbReference>
<protein>
    <submittedName>
        <fullName evidence="1">Uncharacterized protein</fullName>
    </submittedName>
</protein>
<keyword evidence="2" id="KW-1185">Reference proteome</keyword>
<dbReference type="AlphaFoldDB" id="A0AAV2RJC1"/>
<dbReference type="EMBL" id="CAXKWB010022956">
    <property type="protein sequence ID" value="CAL4124743.1"/>
    <property type="molecule type" value="Genomic_DNA"/>
</dbReference>
<evidence type="ECO:0000313" key="1">
    <source>
        <dbReference type="EMBL" id="CAL4124743.1"/>
    </source>
</evidence>
<proteinExistence type="predicted"/>
<accession>A0AAV2RJC1</accession>
<comment type="caution">
    <text evidence="1">The sequence shown here is derived from an EMBL/GenBank/DDBJ whole genome shotgun (WGS) entry which is preliminary data.</text>
</comment>
<name>A0AAV2RJC1_MEGNR</name>